<name>A0A2K3MAJ6_TRIPR</name>
<dbReference type="Pfam" id="PF14223">
    <property type="entry name" value="Retrotran_gag_2"/>
    <property type="match status" value="1"/>
</dbReference>
<evidence type="ECO:0000259" key="2">
    <source>
        <dbReference type="Pfam" id="PF22936"/>
    </source>
</evidence>
<dbReference type="PANTHER" id="PTHR47481:SF31">
    <property type="entry name" value="OS01G0873500 PROTEIN"/>
    <property type="match status" value="1"/>
</dbReference>
<protein>
    <submittedName>
        <fullName evidence="3">Glutamate receptor</fullName>
    </submittedName>
</protein>
<comment type="caution">
    <text evidence="3">The sequence shown here is derived from an EMBL/GenBank/DDBJ whole genome shotgun (WGS) entry which is preliminary data.</text>
</comment>
<dbReference type="Proteomes" id="UP000236291">
    <property type="component" value="Unassembled WGS sequence"/>
</dbReference>
<dbReference type="STRING" id="57577.A0A2K3MAJ6"/>
<feature type="non-terminal residue" evidence="3">
    <location>
        <position position="417"/>
    </location>
</feature>
<dbReference type="Pfam" id="PF22936">
    <property type="entry name" value="Pol_BBD"/>
    <property type="match status" value="1"/>
</dbReference>
<feature type="domain" description="Retrovirus-related Pol polyprotein from transposon TNT 1-94-like beta-barrel" evidence="2">
    <location>
        <begin position="308"/>
        <end position="381"/>
    </location>
</feature>
<reference evidence="3 4" key="1">
    <citation type="journal article" date="2014" name="Am. J. Bot.">
        <title>Genome assembly and annotation for red clover (Trifolium pratense; Fabaceae).</title>
        <authorList>
            <person name="Istvanek J."/>
            <person name="Jaros M."/>
            <person name="Krenek A."/>
            <person name="Repkova J."/>
        </authorList>
    </citation>
    <scope>NUCLEOTIDE SEQUENCE [LARGE SCALE GENOMIC DNA]</scope>
    <source>
        <strain evidence="4">cv. Tatra</strain>
        <tissue evidence="3">Young leaves</tissue>
    </source>
</reference>
<organism evidence="3 4">
    <name type="scientific">Trifolium pratense</name>
    <name type="common">Red clover</name>
    <dbReference type="NCBI Taxonomy" id="57577"/>
    <lineage>
        <taxon>Eukaryota</taxon>
        <taxon>Viridiplantae</taxon>
        <taxon>Streptophyta</taxon>
        <taxon>Embryophyta</taxon>
        <taxon>Tracheophyta</taxon>
        <taxon>Spermatophyta</taxon>
        <taxon>Magnoliopsida</taxon>
        <taxon>eudicotyledons</taxon>
        <taxon>Gunneridae</taxon>
        <taxon>Pentapetalae</taxon>
        <taxon>rosids</taxon>
        <taxon>fabids</taxon>
        <taxon>Fabales</taxon>
        <taxon>Fabaceae</taxon>
        <taxon>Papilionoideae</taxon>
        <taxon>50 kb inversion clade</taxon>
        <taxon>NPAAA clade</taxon>
        <taxon>Hologalegina</taxon>
        <taxon>IRL clade</taxon>
        <taxon>Trifolieae</taxon>
        <taxon>Trifolium</taxon>
    </lineage>
</organism>
<keyword evidence="3" id="KW-0675">Receptor</keyword>
<sequence length="417" mass="46647">MSSTATTDQKNILPTIVSVKLDRDNYPLWKFLVLPLIRGCKLDVYMLGTKECPNPFITSNETKKENPDYADWIARDQALLGWLMNSMTIDIATQLIHCETSKEVWDEAQKLVGAHTKSRTIFLKSEFHNTRKGDMKMEQYLMKMKNLADKLKLAGSPISNSDLMIQILNGLDADYNLVVVKLADQIDLSWVDLQAQLLAFESRIDQLNNLSVLTINASANFANKTEHRGNKHGTCGSWRGSNSRAMRGGRGRGRPICQICNKAVHTAAQCYYRFDKSYTEPNNYGENAKQGNHSAFIASPYHCQDYEWYFDSGASNHVTHHGGQLGDLSENNGKNSLLVGNGETLKILASGSTKLNDVNLHNVLYVPAITKNLLSVSKLTADNNALVEFNENCCYLKDKVTGKTLLKGRLKDGLYQL</sequence>
<evidence type="ECO:0000313" key="4">
    <source>
        <dbReference type="Proteomes" id="UP000236291"/>
    </source>
</evidence>
<dbReference type="EMBL" id="ASHM01054826">
    <property type="protein sequence ID" value="PNX87810.1"/>
    <property type="molecule type" value="Genomic_DNA"/>
</dbReference>
<evidence type="ECO:0000256" key="1">
    <source>
        <dbReference type="SAM" id="MobiDB-lite"/>
    </source>
</evidence>
<accession>A0A2K3MAJ6</accession>
<proteinExistence type="predicted"/>
<evidence type="ECO:0000313" key="3">
    <source>
        <dbReference type="EMBL" id="PNX87810.1"/>
    </source>
</evidence>
<reference evidence="3 4" key="2">
    <citation type="journal article" date="2017" name="Front. Plant Sci.">
        <title>Gene Classification and Mining of Molecular Markers Useful in Red Clover (Trifolium pratense) Breeding.</title>
        <authorList>
            <person name="Istvanek J."/>
            <person name="Dluhosova J."/>
            <person name="Dluhos P."/>
            <person name="Patkova L."/>
            <person name="Nedelnik J."/>
            <person name="Repkova J."/>
        </authorList>
    </citation>
    <scope>NUCLEOTIDE SEQUENCE [LARGE SCALE GENOMIC DNA]</scope>
    <source>
        <strain evidence="4">cv. Tatra</strain>
        <tissue evidence="3">Young leaves</tissue>
    </source>
</reference>
<dbReference type="InterPro" id="IPR054722">
    <property type="entry name" value="PolX-like_BBD"/>
</dbReference>
<feature type="region of interest" description="Disordered" evidence="1">
    <location>
        <begin position="228"/>
        <end position="249"/>
    </location>
</feature>
<dbReference type="AlphaFoldDB" id="A0A2K3MAJ6"/>
<gene>
    <name evidence="3" type="ORF">L195_g043907</name>
</gene>
<dbReference type="PANTHER" id="PTHR47481">
    <property type="match status" value="1"/>
</dbReference>